<gene>
    <name evidence="1" type="ORF">K435DRAFT_803325</name>
</gene>
<accession>A0A4S8LJ81</accession>
<dbReference type="EMBL" id="ML179400">
    <property type="protein sequence ID" value="THU88668.1"/>
    <property type="molecule type" value="Genomic_DNA"/>
</dbReference>
<protein>
    <submittedName>
        <fullName evidence="1">Uncharacterized protein</fullName>
    </submittedName>
</protein>
<name>A0A4S8LJ81_DENBC</name>
<reference evidence="1 2" key="1">
    <citation type="journal article" date="2019" name="Nat. Ecol. Evol.">
        <title>Megaphylogeny resolves global patterns of mushroom evolution.</title>
        <authorList>
            <person name="Varga T."/>
            <person name="Krizsan K."/>
            <person name="Foldi C."/>
            <person name="Dima B."/>
            <person name="Sanchez-Garcia M."/>
            <person name="Sanchez-Ramirez S."/>
            <person name="Szollosi G.J."/>
            <person name="Szarkandi J.G."/>
            <person name="Papp V."/>
            <person name="Albert L."/>
            <person name="Andreopoulos W."/>
            <person name="Angelini C."/>
            <person name="Antonin V."/>
            <person name="Barry K.W."/>
            <person name="Bougher N.L."/>
            <person name="Buchanan P."/>
            <person name="Buyck B."/>
            <person name="Bense V."/>
            <person name="Catcheside P."/>
            <person name="Chovatia M."/>
            <person name="Cooper J."/>
            <person name="Damon W."/>
            <person name="Desjardin D."/>
            <person name="Finy P."/>
            <person name="Geml J."/>
            <person name="Haridas S."/>
            <person name="Hughes K."/>
            <person name="Justo A."/>
            <person name="Karasinski D."/>
            <person name="Kautmanova I."/>
            <person name="Kiss B."/>
            <person name="Kocsube S."/>
            <person name="Kotiranta H."/>
            <person name="LaButti K.M."/>
            <person name="Lechner B.E."/>
            <person name="Liimatainen K."/>
            <person name="Lipzen A."/>
            <person name="Lukacs Z."/>
            <person name="Mihaltcheva S."/>
            <person name="Morgado L.N."/>
            <person name="Niskanen T."/>
            <person name="Noordeloos M.E."/>
            <person name="Ohm R.A."/>
            <person name="Ortiz-Santana B."/>
            <person name="Ovrebo C."/>
            <person name="Racz N."/>
            <person name="Riley R."/>
            <person name="Savchenko A."/>
            <person name="Shiryaev A."/>
            <person name="Soop K."/>
            <person name="Spirin V."/>
            <person name="Szebenyi C."/>
            <person name="Tomsovsky M."/>
            <person name="Tulloss R.E."/>
            <person name="Uehling J."/>
            <person name="Grigoriev I.V."/>
            <person name="Vagvolgyi C."/>
            <person name="Papp T."/>
            <person name="Martin F.M."/>
            <person name="Miettinen O."/>
            <person name="Hibbett D.S."/>
            <person name="Nagy L.G."/>
        </authorList>
    </citation>
    <scope>NUCLEOTIDE SEQUENCE [LARGE SCALE GENOMIC DNA]</scope>
    <source>
        <strain evidence="1 2">CBS 962.96</strain>
    </source>
</reference>
<evidence type="ECO:0000313" key="1">
    <source>
        <dbReference type="EMBL" id="THU88668.1"/>
    </source>
</evidence>
<proteinExistence type="predicted"/>
<sequence length="139" mass="15802">MSSALENQHHFTELPFFNDDFLQPQELPFQIPVQRQRCHCHQLNLQVKAVLSLWSSNLDDAPMSFRHNLTTEMINGQEHGSRDVLHFIEGHGTMLNGILVMFERLDSNCRFTSGNFVQVLASTCGLTGTRLPLAAHLQE</sequence>
<keyword evidence="2" id="KW-1185">Reference proteome</keyword>
<dbReference type="Proteomes" id="UP000297245">
    <property type="component" value="Unassembled WGS sequence"/>
</dbReference>
<organism evidence="1 2">
    <name type="scientific">Dendrothele bispora (strain CBS 962.96)</name>
    <dbReference type="NCBI Taxonomy" id="1314807"/>
    <lineage>
        <taxon>Eukaryota</taxon>
        <taxon>Fungi</taxon>
        <taxon>Dikarya</taxon>
        <taxon>Basidiomycota</taxon>
        <taxon>Agaricomycotina</taxon>
        <taxon>Agaricomycetes</taxon>
        <taxon>Agaricomycetidae</taxon>
        <taxon>Agaricales</taxon>
        <taxon>Agaricales incertae sedis</taxon>
        <taxon>Dendrothele</taxon>
    </lineage>
</organism>
<dbReference type="AlphaFoldDB" id="A0A4S8LJ81"/>
<evidence type="ECO:0000313" key="2">
    <source>
        <dbReference type="Proteomes" id="UP000297245"/>
    </source>
</evidence>